<dbReference type="Pfam" id="PF01490">
    <property type="entry name" value="Aa_trans"/>
    <property type="match status" value="1"/>
</dbReference>
<comment type="caution">
    <text evidence="7">The sequence shown here is derived from an EMBL/GenBank/DDBJ whole genome shotgun (WGS) entry which is preliminary data.</text>
</comment>
<keyword evidence="3 5" id="KW-1133">Transmembrane helix</keyword>
<dbReference type="EMBL" id="LJIG01001207">
    <property type="protein sequence ID" value="KRT85733.1"/>
    <property type="molecule type" value="Genomic_DNA"/>
</dbReference>
<dbReference type="InterPro" id="IPR013057">
    <property type="entry name" value="AA_transpt_TM"/>
</dbReference>
<keyword evidence="8" id="KW-1185">Reference proteome</keyword>
<evidence type="ECO:0000256" key="5">
    <source>
        <dbReference type="SAM" id="Phobius"/>
    </source>
</evidence>
<protein>
    <submittedName>
        <fullName evidence="7">Amino acid transporter</fullName>
    </submittedName>
</protein>
<dbReference type="OrthoDB" id="1684102at2759"/>
<evidence type="ECO:0000256" key="4">
    <source>
        <dbReference type="ARBA" id="ARBA00023136"/>
    </source>
</evidence>
<sequence>MKRNTGPTELDTFLPGDSVNKATKYEINSKIDVEAVKALNGEYDPFETRILDHPVSDCDTLTHLLKASLGTGILAMPAAFNGAGLVLGIFATILVAIICTHCSYILVSIRITHGNMYIMTRLGVLHRVKQIINYF</sequence>
<feature type="transmembrane region" description="Helical" evidence="5">
    <location>
        <begin position="85"/>
        <end position="107"/>
    </location>
</feature>
<keyword evidence="2 5" id="KW-0812">Transmembrane</keyword>
<reference evidence="7 8" key="1">
    <citation type="submission" date="2015-09" db="EMBL/GenBank/DDBJ databases">
        <title>Draft genome of the scarab beetle Oryctes borbonicus.</title>
        <authorList>
            <person name="Meyer J.M."/>
            <person name="Markov G.V."/>
            <person name="Baskaran P."/>
            <person name="Herrmann M."/>
            <person name="Sommer R.J."/>
            <person name="Roedelsperger C."/>
        </authorList>
    </citation>
    <scope>NUCLEOTIDE SEQUENCE [LARGE SCALE GENOMIC DNA]</scope>
    <source>
        <strain evidence="7">OB123</strain>
        <tissue evidence="7">Whole animal</tissue>
    </source>
</reference>
<evidence type="ECO:0000256" key="1">
    <source>
        <dbReference type="ARBA" id="ARBA00004141"/>
    </source>
</evidence>
<proteinExistence type="predicted"/>
<dbReference type="GO" id="GO:0005774">
    <property type="term" value="C:vacuolar membrane"/>
    <property type="evidence" value="ECO:0007669"/>
    <property type="project" value="TreeGrafter"/>
</dbReference>
<organism evidence="7 8">
    <name type="scientific">Oryctes borbonicus</name>
    <dbReference type="NCBI Taxonomy" id="1629725"/>
    <lineage>
        <taxon>Eukaryota</taxon>
        <taxon>Metazoa</taxon>
        <taxon>Ecdysozoa</taxon>
        <taxon>Arthropoda</taxon>
        <taxon>Hexapoda</taxon>
        <taxon>Insecta</taxon>
        <taxon>Pterygota</taxon>
        <taxon>Neoptera</taxon>
        <taxon>Endopterygota</taxon>
        <taxon>Coleoptera</taxon>
        <taxon>Polyphaga</taxon>
        <taxon>Scarabaeiformia</taxon>
        <taxon>Scarabaeidae</taxon>
        <taxon>Dynastinae</taxon>
        <taxon>Oryctes</taxon>
    </lineage>
</organism>
<name>A0A0T6BEI1_9SCAR</name>
<dbReference type="PANTHER" id="PTHR22950:SF154">
    <property type="entry name" value="PROTON-COUPLED AMINO ACID TRANSPORTER-LIKE PROTEIN PATHETIC"/>
    <property type="match status" value="1"/>
</dbReference>
<evidence type="ECO:0000256" key="2">
    <source>
        <dbReference type="ARBA" id="ARBA00022692"/>
    </source>
</evidence>
<evidence type="ECO:0000313" key="7">
    <source>
        <dbReference type="EMBL" id="KRT85733.1"/>
    </source>
</evidence>
<dbReference type="Proteomes" id="UP000051574">
    <property type="component" value="Unassembled WGS sequence"/>
</dbReference>
<evidence type="ECO:0000256" key="3">
    <source>
        <dbReference type="ARBA" id="ARBA00022989"/>
    </source>
</evidence>
<dbReference type="PANTHER" id="PTHR22950">
    <property type="entry name" value="AMINO ACID TRANSPORTER"/>
    <property type="match status" value="1"/>
</dbReference>
<accession>A0A0T6BEI1</accession>
<gene>
    <name evidence="7" type="ORF">AMK59_77</name>
</gene>
<dbReference type="GO" id="GO:0015179">
    <property type="term" value="F:L-amino acid transmembrane transporter activity"/>
    <property type="evidence" value="ECO:0007669"/>
    <property type="project" value="TreeGrafter"/>
</dbReference>
<dbReference type="AlphaFoldDB" id="A0A0T6BEI1"/>
<comment type="subcellular location">
    <subcellularLocation>
        <location evidence="1">Membrane</location>
        <topology evidence="1">Multi-pass membrane protein</topology>
    </subcellularLocation>
</comment>
<evidence type="ECO:0000313" key="8">
    <source>
        <dbReference type="Proteomes" id="UP000051574"/>
    </source>
</evidence>
<keyword evidence="4 5" id="KW-0472">Membrane</keyword>
<feature type="domain" description="Amino acid transporter transmembrane" evidence="6">
    <location>
        <begin position="59"/>
        <end position="110"/>
    </location>
</feature>
<evidence type="ECO:0000259" key="6">
    <source>
        <dbReference type="Pfam" id="PF01490"/>
    </source>
</evidence>